<dbReference type="InterPro" id="IPR050611">
    <property type="entry name" value="ABCF"/>
</dbReference>
<proteinExistence type="inferred from homology"/>
<dbReference type="Gene3D" id="1.10.287.380">
    <property type="entry name" value="Valyl-tRNA synthetase, C-terminal domain"/>
    <property type="match status" value="1"/>
</dbReference>
<dbReference type="KEGG" id="marq:MARGE09_P3673"/>
<dbReference type="EMBL" id="AP023086">
    <property type="protein sequence ID" value="BCD99471.1"/>
    <property type="molecule type" value="Genomic_DNA"/>
</dbReference>
<dbReference type="Pfam" id="PF12848">
    <property type="entry name" value="ABC_tran_Xtn"/>
    <property type="match status" value="1"/>
</dbReference>
<dbReference type="Pfam" id="PF00005">
    <property type="entry name" value="ABC_tran"/>
    <property type="match status" value="2"/>
</dbReference>
<feature type="compositionally biased region" description="Polar residues" evidence="7">
    <location>
        <begin position="525"/>
        <end position="542"/>
    </location>
</feature>
<sequence>MIKLTQASLQRGHKILLEKASLTVHIGEKLGVIGANGSGKSSLFKLLIGELAVDAGDLHVPSAWKTAHMAQEVGAGERTALDYVQDGDTELRAIEQAIAKVGDDGEKLANLYAQYEHIDGYTAAARAMQLIAGLGFCAADGARPVSDFSGGWRIRLNLAQALMCRSDLLLLDEPTNHLDLDATLWLEQRLKQYQGTLLIISHDRDFLDNVVTGIANFENTQLISYSGNYSAYERQKAERLAQQQAAFEKQQERITEIESFVRRFRAKATKAKQAQSRLKELERMEQLSPAHIDSPFNFRFPTPERIPQQLITLSDADLGYGNKVLLKKVQLSIHGNSRLGLLGANGAGKSTLMKTLVGEGGAKSTLLAGDRVEGAHLRIGYFNQHQLEALDMNASCALHLQRLSPKASEQEVRNFLGSFDFQGDRAFETIQHFSGGEKARLAMAIVAWQKPNLLLLDEPTNHLDLEVRHALTLALQGFDGAVVLVSHDRHLLRNSVEEFLLVDDGKVSLFDGDLHDYETWLTTKSASATGGQSPTETTAVQDKNTKKTERQNNAAMRAQLKPLTNAVKKLEKEIDKLQQSLTAVEQELSDPDIYTTGGETLTKTLKRQAEISEKLEMCEEEWMLKSEELETLTQG</sequence>
<keyword evidence="10" id="KW-1185">Reference proteome</keyword>
<keyword evidence="6" id="KW-0175">Coiled coil</keyword>
<evidence type="ECO:0000256" key="1">
    <source>
        <dbReference type="ARBA" id="ARBA00022737"/>
    </source>
</evidence>
<dbReference type="Proteomes" id="UP001320119">
    <property type="component" value="Chromosome"/>
</dbReference>
<comment type="similarity">
    <text evidence="4">Belongs to the ABC transporter superfamily. ABCF family. YheS subfamily.</text>
</comment>
<evidence type="ECO:0000256" key="5">
    <source>
        <dbReference type="ARBA" id="ARBA00069073"/>
    </source>
</evidence>
<dbReference type="FunFam" id="3.40.50.300:FF:000011">
    <property type="entry name" value="Putative ABC transporter ATP-binding component"/>
    <property type="match status" value="1"/>
</dbReference>
<dbReference type="InterPro" id="IPR037118">
    <property type="entry name" value="Val-tRNA_synth_C_sf"/>
</dbReference>
<accession>A0AAN1WKR7</accession>
<dbReference type="RefSeq" id="WP_236984737.1">
    <property type="nucleotide sequence ID" value="NZ_AP023086.1"/>
</dbReference>
<dbReference type="InterPro" id="IPR027417">
    <property type="entry name" value="P-loop_NTPase"/>
</dbReference>
<keyword evidence="3 9" id="KW-0067">ATP-binding</keyword>
<feature type="region of interest" description="Disordered" evidence="7">
    <location>
        <begin position="525"/>
        <end position="551"/>
    </location>
</feature>
<evidence type="ECO:0000259" key="8">
    <source>
        <dbReference type="PROSITE" id="PS50893"/>
    </source>
</evidence>
<dbReference type="InterPro" id="IPR032781">
    <property type="entry name" value="ABC_tran_Xtn"/>
</dbReference>
<dbReference type="GO" id="GO:0005524">
    <property type="term" value="F:ATP binding"/>
    <property type="evidence" value="ECO:0007669"/>
    <property type="project" value="UniProtKB-KW"/>
</dbReference>
<evidence type="ECO:0000256" key="2">
    <source>
        <dbReference type="ARBA" id="ARBA00022741"/>
    </source>
</evidence>
<feature type="domain" description="ABC transporter" evidence="8">
    <location>
        <begin position="2"/>
        <end position="244"/>
    </location>
</feature>
<dbReference type="SMART" id="SM00382">
    <property type="entry name" value="AAA"/>
    <property type="match status" value="2"/>
</dbReference>
<reference evidence="9 10" key="1">
    <citation type="journal article" date="2022" name="IScience">
        <title>An ultrasensitive nanofiber-based assay for enzymatic hydrolysis and deep-sea microbial degradation of cellulose.</title>
        <authorList>
            <person name="Tsudome M."/>
            <person name="Tachioka M."/>
            <person name="Miyazaki M."/>
            <person name="Uchimura K."/>
            <person name="Tsuda M."/>
            <person name="Takaki Y."/>
            <person name="Deguchi S."/>
        </authorList>
    </citation>
    <scope>NUCLEOTIDE SEQUENCE [LARGE SCALE GENOMIC DNA]</scope>
    <source>
        <strain evidence="9 10">GE09</strain>
    </source>
</reference>
<dbReference type="PROSITE" id="PS50893">
    <property type="entry name" value="ABC_TRANSPORTER_2"/>
    <property type="match status" value="2"/>
</dbReference>
<keyword evidence="2" id="KW-0547">Nucleotide-binding</keyword>
<dbReference type="PANTHER" id="PTHR19211:SF14">
    <property type="entry name" value="ATP-BINDING CASSETTE SUB-FAMILY F MEMBER 1"/>
    <property type="match status" value="1"/>
</dbReference>
<dbReference type="GO" id="GO:0003677">
    <property type="term" value="F:DNA binding"/>
    <property type="evidence" value="ECO:0007669"/>
    <property type="project" value="InterPro"/>
</dbReference>
<dbReference type="InterPro" id="IPR017871">
    <property type="entry name" value="ABC_transporter-like_CS"/>
</dbReference>
<evidence type="ECO:0000256" key="6">
    <source>
        <dbReference type="SAM" id="Coils"/>
    </source>
</evidence>
<dbReference type="InterPro" id="IPR032524">
    <property type="entry name" value="ABC_tran_C"/>
</dbReference>
<dbReference type="GO" id="GO:0016887">
    <property type="term" value="F:ATP hydrolysis activity"/>
    <property type="evidence" value="ECO:0007669"/>
    <property type="project" value="InterPro"/>
</dbReference>
<dbReference type="PROSITE" id="PS00211">
    <property type="entry name" value="ABC_TRANSPORTER_1"/>
    <property type="match status" value="1"/>
</dbReference>
<gene>
    <name evidence="9" type="ORF">MARGE09_P3673</name>
</gene>
<feature type="coiled-coil region" evidence="6">
    <location>
        <begin position="553"/>
        <end position="587"/>
    </location>
</feature>
<organism evidence="9 10">
    <name type="scientific">Marinagarivorans cellulosilyticus</name>
    <dbReference type="NCBI Taxonomy" id="2721545"/>
    <lineage>
        <taxon>Bacteria</taxon>
        <taxon>Pseudomonadati</taxon>
        <taxon>Pseudomonadota</taxon>
        <taxon>Gammaproteobacteria</taxon>
        <taxon>Cellvibrionales</taxon>
        <taxon>Cellvibrionaceae</taxon>
        <taxon>Marinagarivorans</taxon>
    </lineage>
</organism>
<dbReference type="InterPro" id="IPR003593">
    <property type="entry name" value="AAA+_ATPase"/>
</dbReference>
<dbReference type="InterPro" id="IPR003439">
    <property type="entry name" value="ABC_transporter-like_ATP-bd"/>
</dbReference>
<evidence type="ECO:0000313" key="10">
    <source>
        <dbReference type="Proteomes" id="UP001320119"/>
    </source>
</evidence>
<evidence type="ECO:0000256" key="3">
    <source>
        <dbReference type="ARBA" id="ARBA00022840"/>
    </source>
</evidence>
<dbReference type="CDD" id="cd03221">
    <property type="entry name" value="ABCF_EF-3"/>
    <property type="match status" value="2"/>
</dbReference>
<evidence type="ECO:0000256" key="4">
    <source>
        <dbReference type="ARBA" id="ARBA00061571"/>
    </source>
</evidence>
<evidence type="ECO:0000256" key="7">
    <source>
        <dbReference type="SAM" id="MobiDB-lite"/>
    </source>
</evidence>
<dbReference type="Pfam" id="PF16326">
    <property type="entry name" value="ABC_tran_CTD"/>
    <property type="match status" value="1"/>
</dbReference>
<dbReference type="PANTHER" id="PTHR19211">
    <property type="entry name" value="ATP-BINDING TRANSPORT PROTEIN-RELATED"/>
    <property type="match status" value="1"/>
</dbReference>
<evidence type="ECO:0000313" key="9">
    <source>
        <dbReference type="EMBL" id="BCD99471.1"/>
    </source>
</evidence>
<feature type="domain" description="ABC transporter" evidence="8">
    <location>
        <begin position="311"/>
        <end position="529"/>
    </location>
</feature>
<dbReference type="FunFam" id="3.40.50.300:FF:002053">
    <property type="entry name" value="ABC transporter ATP-binding protein"/>
    <property type="match status" value="1"/>
</dbReference>
<dbReference type="Gene3D" id="3.40.50.300">
    <property type="entry name" value="P-loop containing nucleotide triphosphate hydrolases"/>
    <property type="match status" value="2"/>
</dbReference>
<protein>
    <recommendedName>
        <fullName evidence="5">Probable ATP-binding protein YheS</fullName>
    </recommendedName>
</protein>
<dbReference type="SUPFAM" id="SSF52540">
    <property type="entry name" value="P-loop containing nucleoside triphosphate hydrolases"/>
    <property type="match status" value="2"/>
</dbReference>
<name>A0AAN1WKR7_9GAMM</name>
<dbReference type="AlphaFoldDB" id="A0AAN1WKR7"/>
<keyword evidence="1" id="KW-0677">Repeat</keyword>